<feature type="coiled-coil region" evidence="11">
    <location>
        <begin position="1050"/>
        <end position="1077"/>
    </location>
</feature>
<feature type="compositionally biased region" description="Polar residues" evidence="12">
    <location>
        <begin position="457"/>
        <end position="472"/>
    </location>
</feature>
<dbReference type="Pfam" id="PF00069">
    <property type="entry name" value="Pkinase"/>
    <property type="match status" value="2"/>
</dbReference>
<feature type="compositionally biased region" description="Polar residues" evidence="12">
    <location>
        <begin position="341"/>
        <end position="355"/>
    </location>
</feature>
<dbReference type="InterPro" id="IPR011990">
    <property type="entry name" value="TPR-like_helical_dom_sf"/>
</dbReference>
<keyword evidence="16" id="KW-1185">Reference proteome</keyword>
<feature type="compositionally biased region" description="Polar residues" evidence="12">
    <location>
        <begin position="1923"/>
        <end position="1941"/>
    </location>
</feature>
<evidence type="ECO:0000313" key="16">
    <source>
        <dbReference type="Proteomes" id="UP000789831"/>
    </source>
</evidence>
<dbReference type="GO" id="GO:0035556">
    <property type="term" value="P:intracellular signal transduction"/>
    <property type="evidence" value="ECO:0007669"/>
    <property type="project" value="TreeGrafter"/>
</dbReference>
<dbReference type="InterPro" id="IPR011009">
    <property type="entry name" value="Kinase-like_dom_sf"/>
</dbReference>
<comment type="similarity">
    <text evidence="1">Belongs to the protein kinase superfamily. AGC Ser/Thr protein kinase family.</text>
</comment>
<keyword evidence="6" id="KW-0418">Kinase</keyword>
<evidence type="ECO:0000256" key="10">
    <source>
        <dbReference type="PROSITE-ProRule" id="PRU00708"/>
    </source>
</evidence>
<dbReference type="PROSITE" id="PS51285">
    <property type="entry name" value="AGC_KINASE_CTER"/>
    <property type="match status" value="1"/>
</dbReference>
<feature type="compositionally biased region" description="Low complexity" evidence="12">
    <location>
        <begin position="656"/>
        <end position="674"/>
    </location>
</feature>
<evidence type="ECO:0000256" key="8">
    <source>
        <dbReference type="ARBA" id="ARBA00047899"/>
    </source>
</evidence>
<dbReference type="InterPro" id="IPR000961">
    <property type="entry name" value="AGC-kinase_C"/>
</dbReference>
<dbReference type="SMART" id="SM00220">
    <property type="entry name" value="S_TKc"/>
    <property type="match status" value="1"/>
</dbReference>
<feature type="compositionally biased region" description="Basic and acidic residues" evidence="12">
    <location>
        <begin position="1738"/>
        <end position="1748"/>
    </location>
</feature>
<evidence type="ECO:0000256" key="2">
    <source>
        <dbReference type="ARBA" id="ARBA00012513"/>
    </source>
</evidence>
<dbReference type="OrthoDB" id="162894at2759"/>
<evidence type="ECO:0000313" key="15">
    <source>
        <dbReference type="EMBL" id="CAG8437191.1"/>
    </source>
</evidence>
<dbReference type="PANTHER" id="PTHR24356">
    <property type="entry name" value="SERINE/THREONINE-PROTEIN KINASE"/>
    <property type="match status" value="1"/>
</dbReference>
<feature type="region of interest" description="Disordered" evidence="12">
    <location>
        <begin position="58"/>
        <end position="186"/>
    </location>
</feature>
<organism evidence="15 16">
    <name type="scientific">Ambispora gerdemannii</name>
    <dbReference type="NCBI Taxonomy" id="144530"/>
    <lineage>
        <taxon>Eukaryota</taxon>
        <taxon>Fungi</taxon>
        <taxon>Fungi incertae sedis</taxon>
        <taxon>Mucoromycota</taxon>
        <taxon>Glomeromycotina</taxon>
        <taxon>Glomeromycetes</taxon>
        <taxon>Archaeosporales</taxon>
        <taxon>Ambisporaceae</taxon>
        <taxon>Ambispora</taxon>
    </lineage>
</organism>
<feature type="compositionally biased region" description="Low complexity" evidence="12">
    <location>
        <begin position="1777"/>
        <end position="1797"/>
    </location>
</feature>
<feature type="region of interest" description="Disordered" evidence="12">
    <location>
        <begin position="223"/>
        <end position="304"/>
    </location>
</feature>
<feature type="compositionally biased region" description="Polar residues" evidence="12">
    <location>
        <begin position="868"/>
        <end position="883"/>
    </location>
</feature>
<dbReference type="FunFam" id="3.30.200.20:FF:000550">
    <property type="entry name" value="Serine/threonine-protein kinase greatwall"/>
    <property type="match status" value="1"/>
</dbReference>
<reference evidence="15" key="1">
    <citation type="submission" date="2021-06" db="EMBL/GenBank/DDBJ databases">
        <authorList>
            <person name="Kallberg Y."/>
            <person name="Tangrot J."/>
            <person name="Rosling A."/>
        </authorList>
    </citation>
    <scope>NUCLEOTIDE SEQUENCE</scope>
    <source>
        <strain evidence="15">MT106</strain>
    </source>
</reference>
<feature type="compositionally biased region" description="Low complexity" evidence="12">
    <location>
        <begin position="109"/>
        <end position="147"/>
    </location>
</feature>
<feature type="compositionally biased region" description="Polar residues" evidence="12">
    <location>
        <begin position="1861"/>
        <end position="1874"/>
    </location>
</feature>
<feature type="region of interest" description="Disordered" evidence="12">
    <location>
        <begin position="317"/>
        <end position="364"/>
    </location>
</feature>
<feature type="region of interest" description="Disordered" evidence="12">
    <location>
        <begin position="1728"/>
        <end position="1878"/>
    </location>
</feature>
<dbReference type="PROSITE" id="PS51375">
    <property type="entry name" value="PPR"/>
    <property type="match status" value="1"/>
</dbReference>
<dbReference type="InterPro" id="IPR002885">
    <property type="entry name" value="PPR_rpt"/>
</dbReference>
<evidence type="ECO:0000256" key="3">
    <source>
        <dbReference type="ARBA" id="ARBA00022527"/>
    </source>
</evidence>
<dbReference type="PROSITE" id="PS00108">
    <property type="entry name" value="PROTEIN_KINASE_ST"/>
    <property type="match status" value="1"/>
</dbReference>
<feature type="compositionally biased region" description="Low complexity" evidence="12">
    <location>
        <begin position="69"/>
        <end position="86"/>
    </location>
</feature>
<dbReference type="PROSITE" id="PS50011">
    <property type="entry name" value="PROTEIN_KINASE_DOM"/>
    <property type="match status" value="1"/>
</dbReference>
<dbReference type="NCBIfam" id="TIGR00756">
    <property type="entry name" value="PPR"/>
    <property type="match status" value="1"/>
</dbReference>
<evidence type="ECO:0000256" key="1">
    <source>
        <dbReference type="ARBA" id="ARBA00009903"/>
    </source>
</evidence>
<feature type="region of interest" description="Disordered" evidence="12">
    <location>
        <begin position="1123"/>
        <end position="1183"/>
    </location>
</feature>
<evidence type="ECO:0000256" key="9">
    <source>
        <dbReference type="ARBA" id="ARBA00048679"/>
    </source>
</evidence>
<feature type="region of interest" description="Disordered" evidence="12">
    <location>
        <begin position="1243"/>
        <end position="1270"/>
    </location>
</feature>
<feature type="compositionally biased region" description="Polar residues" evidence="12">
    <location>
        <begin position="1728"/>
        <end position="1737"/>
    </location>
</feature>
<feature type="compositionally biased region" description="Low complexity" evidence="12">
    <location>
        <begin position="317"/>
        <end position="329"/>
    </location>
</feature>
<feature type="region of interest" description="Disordered" evidence="12">
    <location>
        <begin position="1433"/>
        <end position="1531"/>
    </location>
</feature>
<dbReference type="EC" id="2.7.11.1" evidence="2"/>
<feature type="compositionally biased region" description="Low complexity" evidence="12">
    <location>
        <begin position="853"/>
        <end position="867"/>
    </location>
</feature>
<feature type="compositionally biased region" description="Low complexity" evidence="12">
    <location>
        <begin position="1824"/>
        <end position="1860"/>
    </location>
</feature>
<evidence type="ECO:0000256" key="4">
    <source>
        <dbReference type="ARBA" id="ARBA00022679"/>
    </source>
</evidence>
<keyword evidence="7" id="KW-0067">ATP-binding</keyword>
<dbReference type="InterPro" id="IPR000719">
    <property type="entry name" value="Prot_kinase_dom"/>
</dbReference>
<keyword evidence="3" id="KW-0723">Serine/threonine-protein kinase</keyword>
<feature type="compositionally biased region" description="Low complexity" evidence="12">
    <location>
        <begin position="277"/>
        <end position="295"/>
    </location>
</feature>
<keyword evidence="5" id="KW-0547">Nucleotide-binding</keyword>
<evidence type="ECO:0000256" key="7">
    <source>
        <dbReference type="ARBA" id="ARBA00022840"/>
    </source>
</evidence>
<evidence type="ECO:0000256" key="12">
    <source>
        <dbReference type="SAM" id="MobiDB-lite"/>
    </source>
</evidence>
<comment type="catalytic activity">
    <reaction evidence="8">
        <text>L-threonyl-[protein] + ATP = O-phospho-L-threonyl-[protein] + ADP + H(+)</text>
        <dbReference type="Rhea" id="RHEA:46608"/>
        <dbReference type="Rhea" id="RHEA-COMP:11060"/>
        <dbReference type="Rhea" id="RHEA-COMP:11605"/>
        <dbReference type="ChEBI" id="CHEBI:15378"/>
        <dbReference type="ChEBI" id="CHEBI:30013"/>
        <dbReference type="ChEBI" id="CHEBI:30616"/>
        <dbReference type="ChEBI" id="CHEBI:61977"/>
        <dbReference type="ChEBI" id="CHEBI:456216"/>
        <dbReference type="EC" id="2.7.11.1"/>
    </reaction>
</comment>
<feature type="compositionally biased region" description="Low complexity" evidence="12">
    <location>
        <begin position="159"/>
        <end position="186"/>
    </location>
</feature>
<dbReference type="InterPro" id="IPR008271">
    <property type="entry name" value="Ser/Thr_kinase_AS"/>
</dbReference>
<dbReference type="GO" id="GO:0005634">
    <property type="term" value="C:nucleus"/>
    <property type="evidence" value="ECO:0007669"/>
    <property type="project" value="TreeGrafter"/>
</dbReference>
<dbReference type="CDD" id="cd05579">
    <property type="entry name" value="STKc_MAST_like"/>
    <property type="match status" value="1"/>
</dbReference>
<dbReference type="SMART" id="SM00133">
    <property type="entry name" value="S_TK_X"/>
    <property type="match status" value="1"/>
</dbReference>
<feature type="compositionally biased region" description="Polar residues" evidence="12">
    <location>
        <begin position="1765"/>
        <end position="1776"/>
    </location>
</feature>
<feature type="compositionally biased region" description="Acidic residues" evidence="12">
    <location>
        <begin position="330"/>
        <end position="339"/>
    </location>
</feature>
<feature type="compositionally biased region" description="Low complexity" evidence="12">
    <location>
        <begin position="227"/>
        <end position="249"/>
    </location>
</feature>
<dbReference type="Gene3D" id="1.25.40.10">
    <property type="entry name" value="Tetratricopeptide repeat domain"/>
    <property type="match status" value="2"/>
</dbReference>
<gene>
    <name evidence="15" type="ORF">AGERDE_LOCUS751</name>
</gene>
<feature type="region of interest" description="Disordered" evidence="12">
    <location>
        <begin position="1"/>
        <end position="26"/>
    </location>
</feature>
<feature type="region of interest" description="Disordered" evidence="12">
    <location>
        <begin position="1923"/>
        <end position="1952"/>
    </location>
</feature>
<evidence type="ECO:0000256" key="11">
    <source>
        <dbReference type="SAM" id="Coils"/>
    </source>
</evidence>
<dbReference type="PANTHER" id="PTHR24356:SF1">
    <property type="entry name" value="SERINE_THREONINE-PROTEIN KINASE GREATWALL"/>
    <property type="match status" value="1"/>
</dbReference>
<feature type="domain" description="Protein kinase" evidence="13">
    <location>
        <begin position="1280"/>
        <end position="1631"/>
    </location>
</feature>
<feature type="compositionally biased region" description="Polar residues" evidence="12">
    <location>
        <begin position="1243"/>
        <end position="1264"/>
    </location>
</feature>
<dbReference type="Gene3D" id="3.30.200.20">
    <property type="entry name" value="Phosphorylase Kinase, domain 1"/>
    <property type="match status" value="2"/>
</dbReference>
<keyword evidence="4" id="KW-0808">Transferase</keyword>
<feature type="compositionally biased region" description="Low complexity" evidence="12">
    <location>
        <begin position="1503"/>
        <end position="1522"/>
    </location>
</feature>
<dbReference type="GO" id="GO:0005524">
    <property type="term" value="F:ATP binding"/>
    <property type="evidence" value="ECO:0007669"/>
    <property type="project" value="UniProtKB-KW"/>
</dbReference>
<name>A0A9N8V7A2_9GLOM</name>
<evidence type="ECO:0000259" key="13">
    <source>
        <dbReference type="PROSITE" id="PS50011"/>
    </source>
</evidence>
<dbReference type="GO" id="GO:0004674">
    <property type="term" value="F:protein serine/threonine kinase activity"/>
    <property type="evidence" value="ECO:0007669"/>
    <property type="project" value="UniProtKB-KW"/>
</dbReference>
<feature type="region of interest" description="Disordered" evidence="12">
    <location>
        <begin position="452"/>
        <end position="472"/>
    </location>
</feature>
<sequence>MQEERPSKPFASRSLPGEHSSPNNLSSSISLTAIVGAAVGGVAALAATSSVASTLSVPSPATQQQKNHNSLSSSSVSTSQNTTLLNPPSTAHQQHDLSNHKFTRRTRRSLSTSSSQSLLKKSLALKPRTNNSTSTSTSSTTNDSDTSQRSSFEDCDDYSTPGTPFSTSNSNTTSASSSLNSPHVSSLSSNHFAFARDRHHSLFVLSAKNNLISGINSNNQSAISPTSLSNPHNPSILSPSSSSITHNNTVSVSGSGPQNIPGQQNKSQSQLHPMLFPASAPSSSPLTHSSKPPLTQLQRSPSGANSQLKRLFNLKSENYASSNSSPYSDSETESLETDSDPYNTNDELSRSITSSMKRRPSFPKSPTYRFFPDLSAEAEENLVSHLHIIDERTPEFAFPKVKPKLLKDLEEAKNRADHEIRIILENWHQSHQYQEQISELLYDVWSDDDDKPAPTIKRNNSQRTLSNMGNNPLVSDTDDEASFANVKRPHSLLIAETAHSSRSNSISSPYDEALLISNLLKTPTVSEININNSNDTNITTTVNAIRPKKSIERRMVHSNSWPPTVLASSHTILLTRIDRIARRIVKTQIHDLIHSNIAVEIMKELQELMELQRKMAVGNADAEELLTKLVYVFADVTRAVEALNHPFAETNTELSGDGANDGGATTTSEWSSVPSPLPSPSLPLTPITPPFYPPPTQIRRKSSASEIVETLNAPTGTSTTANSGQKYMSLLPPAPTYSSPLARHMSIPSPIINSVSFNSLKFDQRRASANEAIFESPIMYVPPPRPSMDDNMMTWNSLMRKEVEQYLHEEMNREIDFDILRKQHNGEAEPKKSKKKGRPVMNFFKSLKNAFHSPTSSSSTSPTGSPTRQAINSGNNLVRNNHLTRPAEKTRSLSVDASAFSLSRRSSALSLKEKGGIPASVGALDTRYLNNPLQNHTATNSLSLNTASSSVATPGMFMPHDYFLCRICEEMIPSHELDVHSETCAITTEYAIRLQNCDGRLKKLVGDVAKRKAEIMDRNTPYRDYYNVNDAQTMEHIGIKAANIKETSNRRDALRKCEKYANKLARLVEEMEKNTARDDHILTYGKRLLHVVQEKSETLRSYFEKLRSKNAVSGVAVSIPAPASYPLSTSSGDKDVSLNLRPPSKDKIARKQSMQTKILSTSASQSSSKGYFGQGRRSSNAETVNKDILGGLGSNLGHHRRQDSAGSMKSSAAYDSDYILPAPSKGGKTLMSLFTAVLRGGNSRTASTTSLNNKDGGNVQSSATGDKMGSKTKIPSIQDFEIIKPISRGAFGKVYLVRKKTTGDLYAIKILKKVDMVRKNMVNHVLAERRVLSLSRTPYVVKLYYAFQSQDYLYLVMEYLIGGDLSSLLQVFGTFDEEMARMYTAEVVLALEYLHSNGITHRDLKPDNMLITSEGHIKLTDFGLSRINIPEKPFVKEESGNSNTTNKKPFPINFRGGSVDARTSANPRPISAVFTDDNNKYGKNKAVNFLPNESGKKDQSKPNSNDNNSILTSSSSNSSSKIISKRQNRQSSKALLGTPDYLAPELLLGIGHTTAVDWWSLGVCLFEFLCGYPPFMEESPEAIFKNILQHAIQWPEEGTLSDNARDLISKLLTREPEKRLTGSELKAHPFFDGINWENIRNQRAPFVPSPNDEQDTSYFDARNQRPDIRRLSAGNIDDIASGMMMKPGDRRSGVFDDSNSTNSGPVSGNKPTTIIATSVTTEPLDLQFATSTASQSRAKPDLTIDTHLRQKRSFSKKKSKKNLSTDDVTQTQQFAQSQLTPGSSGTSSTSSLGVKSSAQKRRPSLLKLTSARSRKQSISGAPELSATSSTSVTPTTATAVPSSASSLSSPSFNSSRRSTLAGGTSPVSHSNNSEHGIIDDETERLKTYLSTNQASSQHQSDNEFDAFLYKVLGKRYITSSSSSINVNPVGSLQPNDNNSFKSIPKPKEEQRQTIVSPMNSILDEKESEKTIQSKFHSVAAQAFNFLESELNTFFFIMNNERDKEVNNYKLMSKLLFDKFHDNYYMHDFYAAFISRLLIRCVNAGHKDIMYLIFARFIQRTIYNDDGQPQKNRLYPSAHVIKVWNTALFLFGRDKMFSELRNVIDTMELYKIKPDTKTSEILLTTYAKSGKPDLAFFYLQEILMKQKKPTVAIVNVLLESILSDSKSSRNSKDKIDIIKSLMRESGLRPNGRTLELFLRHTRSFMEIEDVWQMVINYKLQRNQSVHLELVKACLRLIDVKVKLKNYQSKRIEEMFAWCLDYFLRFERYLLPDDKKSIYIYNSLFEGCAKYNLVDRGIRLFENMVCNNFEPKKNGYTFFLNALGKGHNPAESFFTLSFSTPITNKKSTNQEIRHYSYSERKIVWQLLNKLSEEESIVQNVSKNLFKAIILALGRVGDKSTTMELFDFCMAKDYQHQLRYNLDQTNERLGGITKKARNIQMDVSLSNTFMQAISSPTYGNNDHSDPYFTLSLFRRLPHHLIHPKTTFELLFSSINSKTHLSEFLSPFIAAILHYSNNSNDNNNLSSTLFFDDIIESSIWRIIGGKKYKLLKNKNSNNNYPLPLLDPTTEASTSNYQLAKREIILDAIVKGIVKEVRNIQHNIDISECIDLIDDWVLKQEI</sequence>
<accession>A0A9N8V7A2</accession>
<dbReference type="InterPro" id="IPR050236">
    <property type="entry name" value="Ser_Thr_kinase_AGC"/>
</dbReference>
<feature type="compositionally biased region" description="Basic residues" evidence="12">
    <location>
        <begin position="1749"/>
        <end position="1761"/>
    </location>
</feature>
<comment type="caution">
    <text evidence="15">The sequence shown here is derived from an EMBL/GenBank/DDBJ whole genome shotgun (WGS) entry which is preliminary data.</text>
</comment>
<feature type="region of interest" description="Disordered" evidence="12">
    <location>
        <begin position="850"/>
        <end position="890"/>
    </location>
</feature>
<evidence type="ECO:0000256" key="6">
    <source>
        <dbReference type="ARBA" id="ARBA00022777"/>
    </source>
</evidence>
<dbReference type="FunFam" id="1.10.510.10:FF:000604">
    <property type="entry name" value="AGC protein kinase"/>
    <property type="match status" value="1"/>
</dbReference>
<dbReference type="Proteomes" id="UP000789831">
    <property type="component" value="Unassembled WGS sequence"/>
</dbReference>
<feature type="compositionally biased region" description="Polar residues" evidence="12">
    <location>
        <begin position="1697"/>
        <end position="1712"/>
    </location>
</feature>
<dbReference type="SUPFAM" id="SSF56112">
    <property type="entry name" value="Protein kinase-like (PK-like)"/>
    <property type="match status" value="1"/>
</dbReference>
<feature type="repeat" description="PPR" evidence="10">
    <location>
        <begin position="2275"/>
        <end position="2309"/>
    </location>
</feature>
<comment type="catalytic activity">
    <reaction evidence="9">
        <text>L-seryl-[protein] + ATP = O-phospho-L-seryl-[protein] + ADP + H(+)</text>
        <dbReference type="Rhea" id="RHEA:17989"/>
        <dbReference type="Rhea" id="RHEA-COMP:9863"/>
        <dbReference type="Rhea" id="RHEA-COMP:11604"/>
        <dbReference type="ChEBI" id="CHEBI:15378"/>
        <dbReference type="ChEBI" id="CHEBI:29999"/>
        <dbReference type="ChEBI" id="CHEBI:30616"/>
        <dbReference type="ChEBI" id="CHEBI:83421"/>
        <dbReference type="ChEBI" id="CHEBI:456216"/>
        <dbReference type="EC" id="2.7.11.1"/>
    </reaction>
</comment>
<feature type="region of interest" description="Disordered" evidence="12">
    <location>
        <begin position="1680"/>
        <end position="1712"/>
    </location>
</feature>
<feature type="region of interest" description="Disordered" evidence="12">
    <location>
        <begin position="650"/>
        <end position="682"/>
    </location>
</feature>
<keyword evidence="11" id="KW-0175">Coiled coil</keyword>
<feature type="compositionally biased region" description="Polar residues" evidence="12">
    <location>
        <begin position="250"/>
        <end position="271"/>
    </location>
</feature>
<evidence type="ECO:0000259" key="14">
    <source>
        <dbReference type="PROSITE" id="PS51285"/>
    </source>
</evidence>
<feature type="domain" description="AGC-kinase C-terminal" evidence="14">
    <location>
        <begin position="1632"/>
        <end position="1683"/>
    </location>
</feature>
<feature type="compositionally biased region" description="Polar residues" evidence="12">
    <location>
        <begin position="1152"/>
        <end position="1169"/>
    </location>
</feature>
<protein>
    <recommendedName>
        <fullName evidence="2">non-specific serine/threonine protein kinase</fullName>
        <ecNumber evidence="2">2.7.11.1</ecNumber>
    </recommendedName>
</protein>
<evidence type="ECO:0000256" key="5">
    <source>
        <dbReference type="ARBA" id="ARBA00022741"/>
    </source>
</evidence>
<proteinExistence type="inferred from homology"/>
<dbReference type="Gene3D" id="1.10.510.10">
    <property type="entry name" value="Transferase(Phosphotransferase) domain 1"/>
    <property type="match status" value="2"/>
</dbReference>
<dbReference type="EMBL" id="CAJVPL010000039">
    <property type="protein sequence ID" value="CAG8437191.1"/>
    <property type="molecule type" value="Genomic_DNA"/>
</dbReference>